<name>A0A1J0LWA4_THEBO</name>
<dbReference type="AlphaFoldDB" id="A0A1J0LWA4"/>
<feature type="signal peptide" evidence="1">
    <location>
        <begin position="1"/>
        <end position="20"/>
    </location>
</feature>
<evidence type="ECO:0000256" key="1">
    <source>
        <dbReference type="SAM" id="SignalP"/>
    </source>
</evidence>
<accession>A0A1J0LWA4</accession>
<keyword evidence="2" id="KW-0614">Plasmid</keyword>
<evidence type="ECO:0000313" key="2">
    <source>
        <dbReference type="EMBL" id="APD10464.1"/>
    </source>
</evidence>
<dbReference type="Proteomes" id="UP000182993">
    <property type="component" value="Plasmid pTB1"/>
</dbReference>
<dbReference type="KEGG" id="tbc:A0O31_02439"/>
<gene>
    <name evidence="2" type="ORF">A0O31_02439</name>
</gene>
<evidence type="ECO:0000313" key="3">
    <source>
        <dbReference type="Proteomes" id="UP000182993"/>
    </source>
</evidence>
<sequence precursor="true">MRNKWTLALLALGLLLAACGGGTGGRDTSDVTVSLVDPAGALVGAVYRVGSGEWRELRFADGQATFQASGVYEVVARCRGEPDRVYHTKATPTQMDRVVIPCSTVDAPQVQVTLTAQLPPTIGQRPVEDGSTSLTAELDVRFFPLLGWALIPEGGAVQSRRAQARPYLPVGLQDVVLTVANTGVTGTGLIHCLAPMGWKRVQLDIRGSQSYTVGEEGWQPFHATPSLSVSSRNNPGVPSIYVAYFREGMRSLGGVGFSDGTLACQYGTLPPREGGVYLGIAVDYVFSESGTGWQKFAVLKDIGGQDWTVEMPPPWPEGGLTVSGATLTLNYPGALSYALQANGFLRDRETQAEIPLFAILFPEGGAVVYTPPDAGEELGYGVAPSDTYSVEALAFTRNNNNSLPSILFAPGAMPDEATLRGLDLAVASLFVGQGD</sequence>
<feature type="chain" id="PRO_5009614448" description="Lipoprotein" evidence="1">
    <location>
        <begin position="21"/>
        <end position="435"/>
    </location>
</feature>
<reference evidence="3" key="1">
    <citation type="submission" date="2016-06" db="EMBL/GenBank/DDBJ databases">
        <title>Whole genome sequencing of Thermus brockianus strain GE-1.</title>
        <authorList>
            <person name="Schaefers C."/>
            <person name="Blank S."/>
            <person name="Wiebusch S."/>
            <person name="Elleuche S."/>
            <person name="Antranikian G."/>
        </authorList>
    </citation>
    <scope>NUCLEOTIDE SEQUENCE [LARGE SCALE GENOMIC DNA]</scope>
    <source>
        <strain evidence="3">GE-1</strain>
        <plasmid evidence="3">ptb1</plasmid>
    </source>
</reference>
<protein>
    <recommendedName>
        <fullName evidence="4">Lipoprotein</fullName>
    </recommendedName>
</protein>
<keyword evidence="1" id="KW-0732">Signal</keyword>
<organism evidence="2 3">
    <name type="scientific">Thermus brockianus</name>
    <dbReference type="NCBI Taxonomy" id="56956"/>
    <lineage>
        <taxon>Bacteria</taxon>
        <taxon>Thermotogati</taxon>
        <taxon>Deinococcota</taxon>
        <taxon>Deinococci</taxon>
        <taxon>Thermales</taxon>
        <taxon>Thermaceae</taxon>
        <taxon>Thermus</taxon>
    </lineage>
</organism>
<evidence type="ECO:0008006" key="4">
    <source>
        <dbReference type="Google" id="ProtNLM"/>
    </source>
</evidence>
<proteinExistence type="predicted"/>
<dbReference type="EMBL" id="CP016313">
    <property type="protein sequence ID" value="APD10464.1"/>
    <property type="molecule type" value="Genomic_DNA"/>
</dbReference>
<dbReference type="PROSITE" id="PS51257">
    <property type="entry name" value="PROKAR_LIPOPROTEIN"/>
    <property type="match status" value="1"/>
</dbReference>
<geneLocation type="plasmid" evidence="3">
    <name>ptb1</name>
</geneLocation>